<keyword evidence="4" id="KW-0596">Phosphopantetheine</keyword>
<dbReference type="EMBL" id="NIBS01000014">
    <property type="protein sequence ID" value="PHM26614.1"/>
    <property type="molecule type" value="Genomic_DNA"/>
</dbReference>
<dbReference type="PROSITE" id="PS52004">
    <property type="entry name" value="KS3_2"/>
    <property type="match status" value="1"/>
</dbReference>
<dbReference type="InterPro" id="IPR014043">
    <property type="entry name" value="Acyl_transferase_dom"/>
</dbReference>
<dbReference type="InterPro" id="IPR001227">
    <property type="entry name" value="Ac_transferase_dom_sf"/>
</dbReference>
<reference evidence="12 13" key="1">
    <citation type="journal article" date="2017" name="Nat. Microbiol.">
        <title>Natural product diversity associated with the nematode symbionts Photorhabdus and Xenorhabdus.</title>
        <authorList>
            <person name="Tobias N.J."/>
            <person name="Wolff H."/>
            <person name="Djahanschiri B."/>
            <person name="Grundmann F."/>
            <person name="Kronenwerth M."/>
            <person name="Shi Y.M."/>
            <person name="Simonyi S."/>
            <person name="Grun P."/>
            <person name="Shapiro-Ilan D."/>
            <person name="Pidot S.J."/>
            <person name="Stinear T.P."/>
            <person name="Ebersberger I."/>
            <person name="Bode H.B."/>
        </authorList>
    </citation>
    <scope>NUCLEOTIDE SEQUENCE [LARGE SCALE GENOMIC DNA]</scope>
    <source>
        <strain evidence="12 13">DSM 16342</strain>
    </source>
</reference>
<sequence>MNNTEVNKVQVDHSQMTQPMESMHGFEIAIIGMAGQFAGANDIEQFWQNIAAGVESIRPLSDAELDAEGISMEARSRADFIRNASVLDHPEDFDAEFFGYSPREAQAIDPQQRLFLETAWLALENAGYTPEKFHGVIGVYASSSGSSYLLHYLLNYPTVMRRFLSDVLLFGNNNDLLSTRVSYKLNLRGPSFTIGSACSSSMVALHYACQSLLAGECDIALGGGVHIGFPSHSGYHFDGSGILSHDGHCRTFDAEASGTLGGDGVGILVLKRLQDALDSGDHIYAIIKGSAVNNDGAEKIGFTAPSVAGQTAVLQRALLAADVPAESISYIEAHGTATHLGDPMEMKALLNAYDQQAVRVQERLSQEQLSQEQLVGEPLTDRIRCAVASVKANLGHVDSAAGVTGVMKVAQMLTHRYLPPAVNFTRLNPEINLTGSRFYIPTEGEEWQSQSVRRAGVSSFGIGGTNAHMILQEAPCVPSSGPAHSQQLLCFSAKTPAALRANMLKFRQWLEKSPQLLLADIAYTLHIGRHEMDYRHSLVCHDHKSAIAALDNYLSQTAQENVVQENTVRTVSSSVVFMFSGQGAQYSGMMKGYYEQEPQFKTTVDKCAVILLPLLGRDIRTLIFDSTQRDETSVLYQTRYTQPALFVVEYALSQLLMEWGLRPTACIGHSIGEYVAACLAGVFTLEDALKIVVRRAGLMNQMPAGKMLAVGLDAKTLQGYLSEGVTLSAYNAPELCVVSGETDAILALEGRLAEETENSIEVKALHTSHAFHSAMMDGCLEPFRQSFDGISLSAPRLPFISCVTGTWITAEQATSPDYWVRQLREPVSFSQGIACLLSQQMASAKVQSQKASSPKTPVLLEVGPGSTLAGLAKIQSTGISAYQRVLSSTRGIKQDIQDRQHLLNILGQLWQQGISVDWAAFYRQQNRHRLPLPGYVFQHQRYSLDTLVGDDSYHNHLHSSQFVPDNGRLPLEQWSHQVRWKQMTVPMLDHVSLNGQVFLIFMDRAGIGKRLTTALTQLGGEVWRVIQGKHFHTDTTSRQVTINPQHSEDYQALADLLKQQKVRVNNIIHAWSITRSPSIALKTAFTNYESLLHIARQFAVDNVSSDSFSTDGMETKDGLQADVLKTDVLKISPLRINILSNRLHAITEHDCNDPAKALLIGPCRVIPKEFEQVQCKSIDIALPATRWSLPLLNPIPANTMMSTLLTEILGQSEKQNTEQQNEQDNIVALRGRHRYVPLIETVTQPVASPPLFRQGGNYLITGGFGGIGATIATHLASRYQPHLIFISRSELPPKNEWSDWLENHDADNKRSRHIRLLQQLQQMGASVSVIAADLADAARVGKALTDVVLQHGQINGIFHCAGIADGGLIQNRRLEDSLQVFQSKVVGTQVLDNWFKRQPLDFFVLCSSLASTVGSMGQVAYCAANAFEDAYALSRHQHYSVNKNSSKKNSGSKNHTRYLAIGWDSWREVGMAVDSLRQWYQDDEEQESIKHGILPEEGCQLLESLLAHGDSVYAISTRGLPLPDIDHGSEENTASGQDPNGAKTSSWQSDAASTQKTATQKTDEQKLYPRPVLSVDYQPPRNQTEEIIADIWQEKMGIGPLGVFDDFFELHGHSLMAVQIIAKIKQRLQVTFPVGFIYEHSTIEQLAEQVNLRNRQKTENLTDNPEGRK</sequence>
<dbReference type="PROSITE" id="PS51671">
    <property type="entry name" value="ACT"/>
    <property type="match status" value="1"/>
</dbReference>
<evidence type="ECO:0000256" key="7">
    <source>
        <dbReference type="ARBA" id="ARBA00022737"/>
    </source>
</evidence>
<accession>A0A2D0IXD4</accession>
<dbReference type="InterPro" id="IPR014031">
    <property type="entry name" value="Ketoacyl_synth_C"/>
</dbReference>
<dbReference type="SMART" id="SM00822">
    <property type="entry name" value="PKS_KR"/>
    <property type="match status" value="1"/>
</dbReference>
<dbReference type="RefSeq" id="WP_244589950.1">
    <property type="nucleotide sequence ID" value="NZ_CAWNNJ010000046.1"/>
</dbReference>
<dbReference type="CDD" id="cd00833">
    <property type="entry name" value="PKS"/>
    <property type="match status" value="1"/>
</dbReference>
<evidence type="ECO:0000256" key="2">
    <source>
        <dbReference type="ARBA" id="ARBA00005194"/>
    </source>
</evidence>
<dbReference type="SUPFAM" id="SSF51735">
    <property type="entry name" value="NAD(P)-binding Rossmann-fold domains"/>
    <property type="match status" value="2"/>
</dbReference>
<dbReference type="SMART" id="SM00823">
    <property type="entry name" value="PKS_PP"/>
    <property type="match status" value="1"/>
</dbReference>
<dbReference type="InterPro" id="IPR020806">
    <property type="entry name" value="PKS_PP-bd"/>
</dbReference>
<dbReference type="SUPFAM" id="SSF53901">
    <property type="entry name" value="Thiolase-like"/>
    <property type="match status" value="1"/>
</dbReference>
<dbReference type="SUPFAM" id="SSF55048">
    <property type="entry name" value="Probable ACP-binding domain of malonyl-CoA ACP transacylase"/>
    <property type="match status" value="1"/>
</dbReference>
<evidence type="ECO:0000256" key="5">
    <source>
        <dbReference type="ARBA" id="ARBA00022553"/>
    </source>
</evidence>
<dbReference type="InterPro" id="IPR009081">
    <property type="entry name" value="PP-bd_ACP"/>
</dbReference>
<dbReference type="Pfam" id="PF08659">
    <property type="entry name" value="KR"/>
    <property type="match status" value="1"/>
</dbReference>
<dbReference type="Gene3D" id="3.30.70.3290">
    <property type="match status" value="1"/>
</dbReference>
<dbReference type="InterPro" id="IPR057326">
    <property type="entry name" value="KR_dom"/>
</dbReference>
<dbReference type="Gene3D" id="1.10.1200.10">
    <property type="entry name" value="ACP-like"/>
    <property type="match status" value="1"/>
</dbReference>
<dbReference type="Pfam" id="PF22336">
    <property type="entry name" value="RhiE-like_linker"/>
    <property type="match status" value="1"/>
</dbReference>
<dbReference type="SMART" id="SM00827">
    <property type="entry name" value="PKS_AT"/>
    <property type="match status" value="1"/>
</dbReference>
<feature type="domain" description="Carrier" evidence="9">
    <location>
        <begin position="1579"/>
        <end position="1654"/>
    </location>
</feature>
<comment type="pathway">
    <text evidence="1">Antibiotic biosynthesis.</text>
</comment>
<dbReference type="InterPro" id="IPR014030">
    <property type="entry name" value="Ketoacyl_synth_N"/>
</dbReference>
<dbReference type="Pfam" id="PF00550">
    <property type="entry name" value="PP-binding"/>
    <property type="match status" value="1"/>
</dbReference>
<comment type="caution">
    <text evidence="12">The sequence shown here is derived from an EMBL/GenBank/DDBJ whole genome shotgun (WGS) entry which is preliminary data.</text>
</comment>
<feature type="region of interest" description="Disordered" evidence="8">
    <location>
        <begin position="1523"/>
        <end position="1579"/>
    </location>
</feature>
<evidence type="ECO:0000259" key="9">
    <source>
        <dbReference type="PROSITE" id="PS50075"/>
    </source>
</evidence>
<dbReference type="Gene3D" id="3.40.47.10">
    <property type="match status" value="1"/>
</dbReference>
<dbReference type="InterPro" id="IPR020841">
    <property type="entry name" value="PKS_Beta-ketoAc_synthase_dom"/>
</dbReference>
<dbReference type="GO" id="GO:0004312">
    <property type="term" value="F:fatty acid synthase activity"/>
    <property type="evidence" value="ECO:0007669"/>
    <property type="project" value="TreeGrafter"/>
</dbReference>
<dbReference type="InterPro" id="IPR016039">
    <property type="entry name" value="Thiolase-like"/>
</dbReference>
<dbReference type="Proteomes" id="UP000225833">
    <property type="component" value="Unassembled WGS sequence"/>
</dbReference>
<dbReference type="Gene3D" id="3.40.366.10">
    <property type="entry name" value="Malonyl-Coenzyme A Acyl Carrier Protein, domain 2"/>
    <property type="match status" value="1"/>
</dbReference>
<feature type="domain" description="Ketosynthase family 3 (KS3)" evidence="11">
    <location>
        <begin position="25"/>
        <end position="473"/>
    </location>
</feature>
<dbReference type="PROSITE" id="PS00606">
    <property type="entry name" value="KS3_1"/>
    <property type="match status" value="1"/>
</dbReference>
<evidence type="ECO:0000313" key="13">
    <source>
        <dbReference type="Proteomes" id="UP000225833"/>
    </source>
</evidence>
<feature type="compositionally biased region" description="Polar residues" evidence="8">
    <location>
        <begin position="1531"/>
        <end position="1547"/>
    </location>
</feature>
<proteinExistence type="inferred from homology"/>
<dbReference type="SUPFAM" id="SSF47336">
    <property type="entry name" value="ACP-like"/>
    <property type="match status" value="1"/>
</dbReference>
<feature type="domain" description="ACT" evidence="10">
    <location>
        <begin position="996"/>
        <end position="1078"/>
    </location>
</feature>
<evidence type="ECO:0000313" key="12">
    <source>
        <dbReference type="EMBL" id="PHM26614.1"/>
    </source>
</evidence>
<dbReference type="GO" id="GO:0004315">
    <property type="term" value="F:3-oxoacyl-[acyl-carrier-protein] synthase activity"/>
    <property type="evidence" value="ECO:0007669"/>
    <property type="project" value="InterPro"/>
</dbReference>
<dbReference type="InterPro" id="IPR013968">
    <property type="entry name" value="PKS_KR"/>
</dbReference>
<gene>
    <name evidence="12" type="ORF">Xbud_02642</name>
</gene>
<dbReference type="InterPro" id="IPR036736">
    <property type="entry name" value="ACP-like_sf"/>
</dbReference>
<evidence type="ECO:0000259" key="10">
    <source>
        <dbReference type="PROSITE" id="PS51671"/>
    </source>
</evidence>
<name>A0A2D0IXD4_XENBU</name>
<dbReference type="Pfam" id="PF00698">
    <property type="entry name" value="Acyl_transf_1"/>
    <property type="match status" value="1"/>
</dbReference>
<dbReference type="InterPro" id="IPR018201">
    <property type="entry name" value="Ketoacyl_synth_AS"/>
</dbReference>
<feature type="compositionally biased region" description="Low complexity" evidence="8">
    <location>
        <begin position="1548"/>
        <end position="1560"/>
    </location>
</feature>
<comment type="pathway">
    <text evidence="2">Lipid metabolism; fatty acid biosynthesis.</text>
</comment>
<dbReference type="Gene3D" id="3.40.50.720">
    <property type="entry name" value="NAD(P)-binding Rossmann-like Domain"/>
    <property type="match status" value="1"/>
</dbReference>
<dbReference type="CDD" id="cd08953">
    <property type="entry name" value="KR_2_SDR_x"/>
    <property type="match status" value="1"/>
</dbReference>
<dbReference type="InterPro" id="IPR049490">
    <property type="entry name" value="C883_1060-like_KR_N"/>
</dbReference>
<dbReference type="Pfam" id="PF00109">
    <property type="entry name" value="ketoacyl-synt"/>
    <property type="match status" value="1"/>
</dbReference>
<dbReference type="InterPro" id="IPR016036">
    <property type="entry name" value="Malonyl_transacylase_ACP-bd"/>
</dbReference>
<comment type="similarity">
    <text evidence="3">Belongs to the short-chain dehydrogenases/reductases (SDR) family.</text>
</comment>
<dbReference type="Pfam" id="PF21394">
    <property type="entry name" value="Beta-ketacyl_N"/>
    <property type="match status" value="1"/>
</dbReference>
<dbReference type="PROSITE" id="PS50075">
    <property type="entry name" value="CARRIER"/>
    <property type="match status" value="1"/>
</dbReference>
<dbReference type="GO" id="GO:0031177">
    <property type="term" value="F:phosphopantetheine binding"/>
    <property type="evidence" value="ECO:0007669"/>
    <property type="project" value="InterPro"/>
</dbReference>
<dbReference type="InterPro" id="IPR002912">
    <property type="entry name" value="ACT_dom"/>
</dbReference>
<dbReference type="InterPro" id="IPR050091">
    <property type="entry name" value="PKS_NRPS_Biosynth_Enz"/>
</dbReference>
<keyword evidence="5" id="KW-0597">Phosphoprotein</keyword>
<evidence type="ECO:0000256" key="4">
    <source>
        <dbReference type="ARBA" id="ARBA00022450"/>
    </source>
</evidence>
<dbReference type="InterPro" id="IPR054514">
    <property type="entry name" value="RhiE-like_linker"/>
</dbReference>
<dbReference type="UniPathway" id="UPA00094"/>
<keyword evidence="7" id="KW-0677">Repeat</keyword>
<evidence type="ECO:0000256" key="6">
    <source>
        <dbReference type="ARBA" id="ARBA00022679"/>
    </source>
</evidence>
<evidence type="ECO:0000256" key="3">
    <source>
        <dbReference type="ARBA" id="ARBA00006484"/>
    </source>
</evidence>
<dbReference type="SUPFAM" id="SSF52151">
    <property type="entry name" value="FabD/lysophospholipase-like"/>
    <property type="match status" value="1"/>
</dbReference>
<keyword evidence="6" id="KW-0808">Transferase</keyword>
<dbReference type="InterPro" id="IPR016035">
    <property type="entry name" value="Acyl_Trfase/lysoPLipase"/>
</dbReference>
<protein>
    <submittedName>
        <fullName evidence="12">Phthiocerol synthesis polyketide synthase type I PpsE</fullName>
    </submittedName>
</protein>
<evidence type="ECO:0000256" key="8">
    <source>
        <dbReference type="SAM" id="MobiDB-lite"/>
    </source>
</evidence>
<dbReference type="Pfam" id="PF02801">
    <property type="entry name" value="Ketoacyl-synt_C"/>
    <property type="match status" value="2"/>
</dbReference>
<dbReference type="GO" id="GO:0006633">
    <property type="term" value="P:fatty acid biosynthetic process"/>
    <property type="evidence" value="ECO:0007669"/>
    <property type="project" value="UniProtKB-UniPathway"/>
</dbReference>
<dbReference type="SMART" id="SM00825">
    <property type="entry name" value="PKS_KS"/>
    <property type="match status" value="1"/>
</dbReference>
<dbReference type="PANTHER" id="PTHR43775:SF51">
    <property type="entry name" value="INACTIVE PHENOLPHTHIOCEROL SYNTHESIS POLYKETIDE SYNTHASE TYPE I PKS1-RELATED"/>
    <property type="match status" value="1"/>
</dbReference>
<dbReference type="Gene3D" id="3.30.70.250">
    <property type="entry name" value="Malonyl-CoA ACP transacylase, ACP-binding"/>
    <property type="match status" value="1"/>
</dbReference>
<evidence type="ECO:0000259" key="11">
    <source>
        <dbReference type="PROSITE" id="PS52004"/>
    </source>
</evidence>
<dbReference type="PANTHER" id="PTHR43775">
    <property type="entry name" value="FATTY ACID SYNTHASE"/>
    <property type="match status" value="1"/>
</dbReference>
<organism evidence="12 13">
    <name type="scientific">Xenorhabdus budapestensis</name>
    <dbReference type="NCBI Taxonomy" id="290110"/>
    <lineage>
        <taxon>Bacteria</taxon>
        <taxon>Pseudomonadati</taxon>
        <taxon>Pseudomonadota</taxon>
        <taxon>Gammaproteobacteria</taxon>
        <taxon>Enterobacterales</taxon>
        <taxon>Morganellaceae</taxon>
        <taxon>Xenorhabdus</taxon>
    </lineage>
</organism>
<evidence type="ECO:0000256" key="1">
    <source>
        <dbReference type="ARBA" id="ARBA00004792"/>
    </source>
</evidence>
<dbReference type="InterPro" id="IPR036291">
    <property type="entry name" value="NAD(P)-bd_dom_sf"/>
</dbReference>